<proteinExistence type="inferred from homology"/>
<dbReference type="RefSeq" id="WP_010580286.1">
    <property type="nucleotide sequence ID" value="NZ_AHYZ01000067.1"/>
</dbReference>
<dbReference type="Pfam" id="PF01205">
    <property type="entry name" value="Impact_N"/>
    <property type="match status" value="1"/>
</dbReference>
<dbReference type="PANTHER" id="PTHR16301">
    <property type="entry name" value="IMPACT-RELATED"/>
    <property type="match status" value="1"/>
</dbReference>
<dbReference type="InterPro" id="IPR001498">
    <property type="entry name" value="Impact_N"/>
</dbReference>
<feature type="domain" description="UPF0029" evidence="3">
    <location>
        <begin position="142"/>
        <end position="195"/>
    </location>
</feature>
<dbReference type="PROSITE" id="PS00910">
    <property type="entry name" value="UPF0029"/>
    <property type="match status" value="1"/>
</dbReference>
<evidence type="ECO:0000256" key="1">
    <source>
        <dbReference type="ARBA" id="ARBA00007665"/>
    </source>
</evidence>
<name>A0A0R2CLH5_9LACO</name>
<dbReference type="InterPro" id="IPR023582">
    <property type="entry name" value="Impact"/>
</dbReference>
<dbReference type="Proteomes" id="UP000051576">
    <property type="component" value="Unassembled WGS sequence"/>
</dbReference>
<evidence type="ECO:0008006" key="6">
    <source>
        <dbReference type="Google" id="ProtNLM"/>
    </source>
</evidence>
<dbReference type="InterPro" id="IPR020568">
    <property type="entry name" value="Ribosomal_Su5_D2-typ_SF"/>
</dbReference>
<dbReference type="SUPFAM" id="SSF54211">
    <property type="entry name" value="Ribosomal protein S5 domain 2-like"/>
    <property type="match status" value="1"/>
</dbReference>
<dbReference type="EMBL" id="AYYX01000008">
    <property type="protein sequence ID" value="KRM89291.1"/>
    <property type="molecule type" value="Genomic_DNA"/>
</dbReference>
<reference evidence="4 5" key="1">
    <citation type="journal article" date="2015" name="Genome Announc.">
        <title>Expanding the biotechnology potential of lactobacilli through comparative genomics of 213 strains and associated genera.</title>
        <authorList>
            <person name="Sun Z."/>
            <person name="Harris H.M."/>
            <person name="McCann A."/>
            <person name="Guo C."/>
            <person name="Argimon S."/>
            <person name="Zhang W."/>
            <person name="Yang X."/>
            <person name="Jeffery I.B."/>
            <person name="Cooney J.C."/>
            <person name="Kagawa T.F."/>
            <person name="Liu W."/>
            <person name="Song Y."/>
            <person name="Salvetti E."/>
            <person name="Wrobel A."/>
            <person name="Rasinkangas P."/>
            <person name="Parkhill J."/>
            <person name="Rea M.C."/>
            <person name="O'Sullivan O."/>
            <person name="Ritari J."/>
            <person name="Douillard F.P."/>
            <person name="Paul Ross R."/>
            <person name="Yang R."/>
            <person name="Briner A.E."/>
            <person name="Felis G.E."/>
            <person name="de Vos W.M."/>
            <person name="Barrangou R."/>
            <person name="Klaenhammer T.R."/>
            <person name="Caufield P.W."/>
            <person name="Cui Y."/>
            <person name="Zhang H."/>
            <person name="O'Toole P.W."/>
        </authorList>
    </citation>
    <scope>NUCLEOTIDE SEQUENCE [LARGE SCALE GENOMIC DNA]</scope>
    <source>
        <strain evidence="4 5">DSM 20605</strain>
    </source>
</reference>
<dbReference type="InterPro" id="IPR035647">
    <property type="entry name" value="EFG_III/V"/>
</dbReference>
<evidence type="ECO:0000259" key="3">
    <source>
        <dbReference type="Pfam" id="PF09186"/>
    </source>
</evidence>
<dbReference type="PATRIC" id="fig|1133569.4.peg.2180"/>
<comment type="similarity">
    <text evidence="1">Belongs to the IMPACT family.</text>
</comment>
<dbReference type="InterPro" id="IPR020569">
    <property type="entry name" value="UPF0029_Impact_CS"/>
</dbReference>
<dbReference type="NCBIfam" id="TIGR00257">
    <property type="entry name" value="IMPACT_YIGZ"/>
    <property type="match status" value="1"/>
</dbReference>
<evidence type="ECO:0000313" key="4">
    <source>
        <dbReference type="EMBL" id="KRM89291.1"/>
    </source>
</evidence>
<dbReference type="OrthoDB" id="9813771at2"/>
<dbReference type="eggNOG" id="COG1739">
    <property type="taxonomic scope" value="Bacteria"/>
</dbReference>
<evidence type="ECO:0000259" key="2">
    <source>
        <dbReference type="Pfam" id="PF01205"/>
    </source>
</evidence>
<dbReference type="AlphaFoldDB" id="A0A0R2CLH5"/>
<dbReference type="Gene3D" id="3.30.230.30">
    <property type="entry name" value="Impact, N-terminal domain"/>
    <property type="match status" value="1"/>
</dbReference>
<dbReference type="STRING" id="1133569.FD21_GL002020"/>
<dbReference type="InterPro" id="IPR015269">
    <property type="entry name" value="UPF0029_Impact_C"/>
</dbReference>
<evidence type="ECO:0000313" key="5">
    <source>
        <dbReference type="Proteomes" id="UP000051576"/>
    </source>
</evidence>
<dbReference type="Pfam" id="PF09186">
    <property type="entry name" value="DUF1949"/>
    <property type="match status" value="1"/>
</dbReference>
<dbReference type="Gene3D" id="3.30.70.240">
    <property type="match status" value="1"/>
</dbReference>
<protein>
    <recommendedName>
        <fullName evidence="6">YigZ family protein</fullName>
    </recommendedName>
</protein>
<feature type="domain" description="Impact N-terminal" evidence="2">
    <location>
        <begin position="19"/>
        <end position="123"/>
    </location>
</feature>
<accession>A0A0R2CLH5</accession>
<dbReference type="InterPro" id="IPR015796">
    <property type="entry name" value="Impact_YigZ-like"/>
</dbReference>
<sequence length="214" mass="23768">MEKPFLLLAKSAQAQQTIKKSIFIAYVSPATSKMAALKFIEAIKQLHPKARHHCYAFLIGEQDQIQRESDNGEPAGTAGVPILEVLKMEQLHNVVAVVVRYFGGIKLGTGGLIRAYNSTTSLAITAAGICQRVKVSQFKLLIDYRQLAILQHFLAQQQIKINQITYKENITLSFSAPVSQAKQLKKAIINLLNARLTLTISDDGFEKIPYQSEK</sequence>
<dbReference type="GO" id="GO:0006446">
    <property type="term" value="P:regulation of translational initiation"/>
    <property type="evidence" value="ECO:0007669"/>
    <property type="project" value="TreeGrafter"/>
</dbReference>
<gene>
    <name evidence="4" type="ORF">FD21_GL002020</name>
</gene>
<comment type="caution">
    <text evidence="4">The sequence shown here is derived from an EMBL/GenBank/DDBJ whole genome shotgun (WGS) entry which is preliminary data.</text>
</comment>
<dbReference type="PANTHER" id="PTHR16301:SF20">
    <property type="entry name" value="IMPACT FAMILY MEMBER YIGZ"/>
    <property type="match status" value="1"/>
</dbReference>
<keyword evidence="5" id="KW-1185">Reference proteome</keyword>
<organism evidence="4 5">
    <name type="scientific">Liquorilactobacillus vini DSM 20605</name>
    <dbReference type="NCBI Taxonomy" id="1133569"/>
    <lineage>
        <taxon>Bacteria</taxon>
        <taxon>Bacillati</taxon>
        <taxon>Bacillota</taxon>
        <taxon>Bacilli</taxon>
        <taxon>Lactobacillales</taxon>
        <taxon>Lactobacillaceae</taxon>
        <taxon>Liquorilactobacillus</taxon>
    </lineage>
</organism>
<dbReference type="InterPro" id="IPR036956">
    <property type="entry name" value="Impact_N_sf"/>
</dbReference>
<dbReference type="SUPFAM" id="SSF54980">
    <property type="entry name" value="EF-G C-terminal domain-like"/>
    <property type="match status" value="1"/>
</dbReference>
<dbReference type="GO" id="GO:0005737">
    <property type="term" value="C:cytoplasm"/>
    <property type="evidence" value="ECO:0007669"/>
    <property type="project" value="TreeGrafter"/>
</dbReference>